<dbReference type="Pfam" id="PF02556">
    <property type="entry name" value="SecB"/>
    <property type="match status" value="1"/>
</dbReference>
<dbReference type="STRING" id="1157490.EL26_20585"/>
<dbReference type="Proteomes" id="UP000027931">
    <property type="component" value="Unassembled WGS sequence"/>
</dbReference>
<dbReference type="AlphaFoldDB" id="A0A074LGX0"/>
<dbReference type="InterPro" id="IPR003708">
    <property type="entry name" value="SecB"/>
</dbReference>
<protein>
    <recommendedName>
        <fullName evidence="4">Preprotein translocase subunit SecB</fullName>
    </recommendedName>
</protein>
<sequence>MENKEFKSYQLAKYYIQMTNVVLVDVKAMKLTNGELDSKVRFKSALSYKVEILDDRKSHGYLRVHVKLCDQEDMDMYEFETTHRGVFESENEISREDLYEFTEIQVVPQLLSYARTTIGSLASQMLLPPVLLPTMDILQSIHDSKDRNNDLLTEE</sequence>
<dbReference type="GO" id="GO:0015031">
    <property type="term" value="P:protein transport"/>
    <property type="evidence" value="ECO:0007669"/>
    <property type="project" value="InterPro"/>
</dbReference>
<dbReference type="Gene3D" id="3.10.420.10">
    <property type="entry name" value="SecB-like"/>
    <property type="match status" value="1"/>
</dbReference>
<accession>A0A074LGX0</accession>
<name>A0A074LGX0_9BACL</name>
<comment type="similarity">
    <text evidence="1">Belongs to the SecB family.</text>
</comment>
<dbReference type="SUPFAM" id="SSF54611">
    <property type="entry name" value="SecB-like"/>
    <property type="match status" value="1"/>
</dbReference>
<evidence type="ECO:0000313" key="2">
    <source>
        <dbReference type="EMBL" id="KEO81476.1"/>
    </source>
</evidence>
<keyword evidence="3" id="KW-1185">Reference proteome</keyword>
<dbReference type="OrthoDB" id="2990186at2"/>
<organism evidence="2 3">
    <name type="scientific">Tumebacillus flagellatus</name>
    <dbReference type="NCBI Taxonomy" id="1157490"/>
    <lineage>
        <taxon>Bacteria</taxon>
        <taxon>Bacillati</taxon>
        <taxon>Bacillota</taxon>
        <taxon>Bacilli</taxon>
        <taxon>Bacillales</taxon>
        <taxon>Alicyclobacillaceae</taxon>
        <taxon>Tumebacillus</taxon>
    </lineage>
</organism>
<dbReference type="eggNOG" id="COG1952">
    <property type="taxonomic scope" value="Bacteria"/>
</dbReference>
<dbReference type="RefSeq" id="WP_038093063.1">
    <property type="nucleotide sequence ID" value="NZ_JMIR01000037.1"/>
</dbReference>
<evidence type="ECO:0000313" key="3">
    <source>
        <dbReference type="Proteomes" id="UP000027931"/>
    </source>
</evidence>
<comment type="caution">
    <text evidence="2">The sequence shown here is derived from an EMBL/GenBank/DDBJ whole genome shotgun (WGS) entry which is preliminary data.</text>
</comment>
<proteinExistence type="inferred from homology"/>
<evidence type="ECO:0008006" key="4">
    <source>
        <dbReference type="Google" id="ProtNLM"/>
    </source>
</evidence>
<evidence type="ECO:0000256" key="1">
    <source>
        <dbReference type="ARBA" id="ARBA00009990"/>
    </source>
</evidence>
<reference evidence="2 3" key="1">
    <citation type="journal article" date="2013" name="Int. J. Syst. Evol. Microbiol.">
        <title>Tumebacillus flagellatus sp. nov., an alpha-amylase/pullulanase-producing bacterium isolated from cassava wastewater.</title>
        <authorList>
            <person name="Wang Q."/>
            <person name="Xie N."/>
            <person name="Qin Y."/>
            <person name="Shen N."/>
            <person name="Zhu J."/>
            <person name="Mi H."/>
            <person name="Huang R."/>
        </authorList>
    </citation>
    <scope>NUCLEOTIDE SEQUENCE [LARGE SCALE GENOMIC DNA]</scope>
    <source>
        <strain evidence="2 3">GST4</strain>
    </source>
</reference>
<dbReference type="GO" id="GO:0051262">
    <property type="term" value="P:protein tetramerization"/>
    <property type="evidence" value="ECO:0007669"/>
    <property type="project" value="InterPro"/>
</dbReference>
<dbReference type="InterPro" id="IPR035958">
    <property type="entry name" value="SecB-like_sf"/>
</dbReference>
<gene>
    <name evidence="2" type="ORF">EL26_20585</name>
</gene>
<dbReference type="GO" id="GO:0051082">
    <property type="term" value="F:unfolded protein binding"/>
    <property type="evidence" value="ECO:0007669"/>
    <property type="project" value="InterPro"/>
</dbReference>
<dbReference type="EMBL" id="JMIR01000037">
    <property type="protein sequence ID" value="KEO81476.1"/>
    <property type="molecule type" value="Genomic_DNA"/>
</dbReference>